<dbReference type="PATRIC" id="fig|1434109.4.peg.4867"/>
<sequence>MGSLISVFDIGKLGSAILLAEIGNFMDFSSGDELVSWGSLGTCSQKRKESRISFPTYPVNYSPKQRISEAKIEK</sequence>
<evidence type="ECO:0008006" key="3">
    <source>
        <dbReference type="Google" id="ProtNLM"/>
    </source>
</evidence>
<dbReference type="AlphaFoldDB" id="A0A0E3QIQ1"/>
<evidence type="ECO:0000313" key="2">
    <source>
        <dbReference type="Proteomes" id="UP000033038"/>
    </source>
</evidence>
<dbReference type="Proteomes" id="UP000033038">
    <property type="component" value="Plasmid unnamed"/>
</dbReference>
<accession>A0A0E3QIQ1</accession>
<dbReference type="KEGG" id="mbw:MSBRW_0020"/>
<dbReference type="HOGENOM" id="CLU_2678876_0_0_2"/>
<gene>
    <name evidence="1" type="ORF">MSBRW_0020</name>
</gene>
<reference evidence="1 2" key="1">
    <citation type="submission" date="2014-07" db="EMBL/GenBank/DDBJ databases">
        <title>Methanogenic archaea and the global carbon cycle.</title>
        <authorList>
            <person name="Henriksen J.R."/>
            <person name="Luke J."/>
            <person name="Reinhart S."/>
            <person name="Benedict M.N."/>
            <person name="Youngblut N.D."/>
            <person name="Metcalf M.E."/>
            <person name="Whitaker R.J."/>
            <person name="Metcalf W.W."/>
        </authorList>
    </citation>
    <scope>NUCLEOTIDE SEQUENCE [LARGE SCALE GENOMIC DNA]</scope>
    <source>
        <strain evidence="1 2">Wiesmoor</strain>
        <plasmid evidence="2">Plasmid</plasmid>
    </source>
</reference>
<proteinExistence type="predicted"/>
<evidence type="ECO:0000313" key="1">
    <source>
        <dbReference type="EMBL" id="AKB49273.1"/>
    </source>
</evidence>
<dbReference type="EMBL" id="CP009525">
    <property type="protein sequence ID" value="AKB49273.1"/>
    <property type="molecule type" value="Genomic_DNA"/>
</dbReference>
<organism evidence="1 2">
    <name type="scientific">Methanosarcina barkeri str. Wiesmoor</name>
    <dbReference type="NCBI Taxonomy" id="1434109"/>
    <lineage>
        <taxon>Archaea</taxon>
        <taxon>Methanobacteriati</taxon>
        <taxon>Methanobacteriota</taxon>
        <taxon>Stenosarchaea group</taxon>
        <taxon>Methanomicrobia</taxon>
        <taxon>Methanosarcinales</taxon>
        <taxon>Methanosarcinaceae</taxon>
        <taxon>Methanosarcina</taxon>
    </lineage>
</organism>
<protein>
    <recommendedName>
        <fullName evidence="3">Mobile element protein</fullName>
    </recommendedName>
</protein>
<geneLocation type="plasmid" evidence="1">
    <name>unnamed</name>
</geneLocation>
<keyword evidence="1" id="KW-0614">Plasmid</keyword>
<name>A0A0E3QIQ1_METBA</name>